<evidence type="ECO:0000256" key="3">
    <source>
        <dbReference type="ARBA" id="ARBA00004496"/>
    </source>
</evidence>
<evidence type="ECO:0000256" key="1">
    <source>
        <dbReference type="ARBA" id="ARBA00000815"/>
    </source>
</evidence>
<dbReference type="GO" id="GO:0008253">
    <property type="term" value="F:5'-nucleotidase activity"/>
    <property type="evidence" value="ECO:0007669"/>
    <property type="project" value="UniProtKB-UniRule"/>
</dbReference>
<dbReference type="Pfam" id="PF01975">
    <property type="entry name" value="SurE"/>
    <property type="match status" value="1"/>
</dbReference>
<dbReference type="Proteomes" id="UP000326202">
    <property type="component" value="Chromosome"/>
</dbReference>
<reference evidence="11 12" key="1">
    <citation type="submission" date="2019-08" db="EMBL/GenBank/DDBJ databases">
        <title>Hyperibacter terrae gen. nov., sp. nov. and Hyperibacter viscosus sp. nov., two new members in the family Rhodospirillaceae isolated from the rhizosphere of Hypericum perforatum.</title>
        <authorList>
            <person name="Noviana Z."/>
        </authorList>
    </citation>
    <scope>NUCLEOTIDE SEQUENCE [LARGE SCALE GENOMIC DNA]</scope>
    <source>
        <strain evidence="11 12">R5913</strain>
    </source>
</reference>
<comment type="catalytic activity">
    <reaction evidence="1 9">
        <text>a ribonucleoside 5'-phosphate + H2O = a ribonucleoside + phosphate</text>
        <dbReference type="Rhea" id="RHEA:12484"/>
        <dbReference type="ChEBI" id="CHEBI:15377"/>
        <dbReference type="ChEBI" id="CHEBI:18254"/>
        <dbReference type="ChEBI" id="CHEBI:43474"/>
        <dbReference type="ChEBI" id="CHEBI:58043"/>
        <dbReference type="EC" id="3.1.3.5"/>
    </reaction>
</comment>
<evidence type="ECO:0000256" key="6">
    <source>
        <dbReference type="ARBA" id="ARBA00022723"/>
    </source>
</evidence>
<dbReference type="GO" id="GO:0005737">
    <property type="term" value="C:cytoplasm"/>
    <property type="evidence" value="ECO:0007669"/>
    <property type="project" value="UniProtKB-SubCell"/>
</dbReference>
<keyword evidence="8 9" id="KW-0378">Hydrolase</keyword>
<dbReference type="GO" id="GO:0004309">
    <property type="term" value="F:exopolyphosphatase activity"/>
    <property type="evidence" value="ECO:0007669"/>
    <property type="project" value="TreeGrafter"/>
</dbReference>
<dbReference type="SUPFAM" id="SSF64167">
    <property type="entry name" value="SurE-like"/>
    <property type="match status" value="1"/>
</dbReference>
<dbReference type="AlphaFoldDB" id="A0A5J6MR88"/>
<evidence type="ECO:0000256" key="9">
    <source>
        <dbReference type="HAMAP-Rule" id="MF_00060"/>
    </source>
</evidence>
<dbReference type="RefSeq" id="WP_151177654.1">
    <property type="nucleotide sequence ID" value="NZ_CP042906.1"/>
</dbReference>
<dbReference type="InterPro" id="IPR036523">
    <property type="entry name" value="SurE-like_sf"/>
</dbReference>
<evidence type="ECO:0000313" key="11">
    <source>
        <dbReference type="EMBL" id="QEX17386.1"/>
    </source>
</evidence>
<dbReference type="EC" id="3.1.3.5" evidence="9"/>
<name>A0A5J6MR88_9PROT</name>
<dbReference type="NCBIfam" id="NF001490">
    <property type="entry name" value="PRK00346.1-4"/>
    <property type="match status" value="1"/>
</dbReference>
<accession>A0A5J6MR88</accession>
<keyword evidence="12" id="KW-1185">Reference proteome</keyword>
<feature type="domain" description="Survival protein SurE-like phosphatase/nucleotidase" evidence="10">
    <location>
        <begin position="25"/>
        <end position="206"/>
    </location>
</feature>
<feature type="binding site" evidence="9">
    <location>
        <position position="62"/>
    </location>
    <ligand>
        <name>a divalent metal cation</name>
        <dbReference type="ChEBI" id="CHEBI:60240"/>
    </ligand>
</feature>
<evidence type="ECO:0000256" key="4">
    <source>
        <dbReference type="ARBA" id="ARBA00011062"/>
    </source>
</evidence>
<dbReference type="Gene3D" id="3.40.1210.10">
    <property type="entry name" value="Survival protein SurE-like phosphatase/nucleotidase"/>
    <property type="match status" value="1"/>
</dbReference>
<organism evidence="11 12">
    <name type="scientific">Hypericibacter terrae</name>
    <dbReference type="NCBI Taxonomy" id="2602015"/>
    <lineage>
        <taxon>Bacteria</taxon>
        <taxon>Pseudomonadati</taxon>
        <taxon>Pseudomonadota</taxon>
        <taxon>Alphaproteobacteria</taxon>
        <taxon>Rhodospirillales</taxon>
        <taxon>Dongiaceae</taxon>
        <taxon>Hypericibacter</taxon>
    </lineage>
</organism>
<evidence type="ECO:0000259" key="10">
    <source>
        <dbReference type="Pfam" id="PF01975"/>
    </source>
</evidence>
<evidence type="ECO:0000256" key="8">
    <source>
        <dbReference type="ARBA" id="ARBA00022801"/>
    </source>
</evidence>
<evidence type="ECO:0000313" key="12">
    <source>
        <dbReference type="Proteomes" id="UP000326202"/>
    </source>
</evidence>
<dbReference type="InterPro" id="IPR002828">
    <property type="entry name" value="SurE-like_Pase/nucleotidase"/>
</dbReference>
<protein>
    <recommendedName>
        <fullName evidence="9">5'-nucleotidase SurE</fullName>
        <ecNumber evidence="9">3.1.3.5</ecNumber>
    </recommendedName>
    <alternativeName>
        <fullName evidence="9">Nucleoside 5'-monophosphate phosphohydrolase</fullName>
    </alternativeName>
</protein>
<dbReference type="HAMAP" id="MF_00060">
    <property type="entry name" value="SurE"/>
    <property type="match status" value="1"/>
</dbReference>
<comment type="function">
    <text evidence="9">Nucleotidase that shows phosphatase activity on nucleoside 5'-monophosphates.</text>
</comment>
<comment type="cofactor">
    <cofactor evidence="2">
        <name>Mg(2+)</name>
        <dbReference type="ChEBI" id="CHEBI:18420"/>
    </cofactor>
</comment>
<dbReference type="EMBL" id="CP042906">
    <property type="protein sequence ID" value="QEX17386.1"/>
    <property type="molecule type" value="Genomic_DNA"/>
</dbReference>
<feature type="binding site" evidence="9">
    <location>
        <position position="31"/>
    </location>
    <ligand>
        <name>a divalent metal cation</name>
        <dbReference type="ChEBI" id="CHEBI:60240"/>
    </ligand>
</feature>
<comment type="similarity">
    <text evidence="4 9">Belongs to the SurE nucleotidase family.</text>
</comment>
<proteinExistence type="inferred from homology"/>
<dbReference type="NCBIfam" id="TIGR00087">
    <property type="entry name" value="surE"/>
    <property type="match status" value="1"/>
</dbReference>
<dbReference type="PANTHER" id="PTHR30457:SF12">
    <property type="entry name" value="5'_3'-NUCLEOTIDASE SURE"/>
    <property type="match status" value="1"/>
</dbReference>
<dbReference type="GO" id="GO:0008254">
    <property type="term" value="F:3'-nucleotidase activity"/>
    <property type="evidence" value="ECO:0007669"/>
    <property type="project" value="TreeGrafter"/>
</dbReference>
<feature type="binding site" evidence="9">
    <location>
        <position position="115"/>
    </location>
    <ligand>
        <name>a divalent metal cation</name>
        <dbReference type="ChEBI" id="CHEBI:60240"/>
    </ligand>
</feature>
<dbReference type="GO" id="GO:0046872">
    <property type="term" value="F:metal ion binding"/>
    <property type="evidence" value="ECO:0007669"/>
    <property type="project" value="UniProtKB-UniRule"/>
</dbReference>
<dbReference type="FunFam" id="3.40.1210.10:FF:000001">
    <property type="entry name" value="5'/3'-nucleotidase SurE"/>
    <property type="match status" value="1"/>
</dbReference>
<evidence type="ECO:0000256" key="7">
    <source>
        <dbReference type="ARBA" id="ARBA00022741"/>
    </source>
</evidence>
<keyword evidence="7 9" id="KW-0547">Nucleotide-binding</keyword>
<comment type="subcellular location">
    <subcellularLocation>
        <location evidence="3 9">Cytoplasm</location>
    </subcellularLocation>
</comment>
<dbReference type="OrthoDB" id="9780815at2"/>
<sequence>MAKSSSKPAAKSRTSPGIDLSKARILVTNDDGINAPGLTVMLKVASSLSDDVWVVAPEIEQSGAGHSLTLRRPLQVRKISERRFAVDGTPTDCVLLAVNRLIDGKKPDLVLSGVNRGANLGEDVTYSGTIAAAMEATLLEIPAIAFSQLRVGQNVPWSVAETHAAEVVKRLTKFDWPKGVLMNVNFPTVPAAEVTGIEASKQGRRISAIEVVPITDPGGRPYLWIGDFTNDDSVGKGTDLEVTSRGAIAVTPLHLDLTHMATMKQLAEHLD</sequence>
<dbReference type="PANTHER" id="PTHR30457">
    <property type="entry name" value="5'-NUCLEOTIDASE SURE"/>
    <property type="match status" value="1"/>
</dbReference>
<dbReference type="InterPro" id="IPR030048">
    <property type="entry name" value="SurE"/>
</dbReference>
<keyword evidence="6 9" id="KW-0479">Metal-binding</keyword>
<gene>
    <name evidence="9 11" type="primary">surE</name>
    <name evidence="11" type="ORF">FRZ44_26860</name>
</gene>
<feature type="binding site" evidence="9">
    <location>
        <position position="30"/>
    </location>
    <ligand>
        <name>a divalent metal cation</name>
        <dbReference type="ChEBI" id="CHEBI:60240"/>
    </ligand>
</feature>
<evidence type="ECO:0000256" key="2">
    <source>
        <dbReference type="ARBA" id="ARBA00001946"/>
    </source>
</evidence>
<comment type="cofactor">
    <cofactor evidence="9">
        <name>a divalent metal cation</name>
        <dbReference type="ChEBI" id="CHEBI:60240"/>
    </cofactor>
    <text evidence="9">Binds 1 divalent metal cation per subunit.</text>
</comment>
<evidence type="ECO:0000256" key="5">
    <source>
        <dbReference type="ARBA" id="ARBA00022490"/>
    </source>
</evidence>
<dbReference type="GO" id="GO:0000166">
    <property type="term" value="F:nucleotide binding"/>
    <property type="evidence" value="ECO:0007669"/>
    <property type="project" value="UniProtKB-KW"/>
</dbReference>
<dbReference type="KEGG" id="htq:FRZ44_26860"/>
<keyword evidence="5 9" id="KW-0963">Cytoplasm</keyword>